<keyword evidence="2" id="KW-0175">Coiled coil</keyword>
<dbReference type="Proteomes" id="UP000033035">
    <property type="component" value="Unassembled WGS sequence"/>
</dbReference>
<dbReference type="PANTHER" id="PTHR30469">
    <property type="entry name" value="MULTIDRUG RESISTANCE PROTEIN MDTA"/>
    <property type="match status" value="1"/>
</dbReference>
<feature type="coiled-coil region" evidence="2">
    <location>
        <begin position="105"/>
        <end position="156"/>
    </location>
</feature>
<evidence type="ECO:0000256" key="1">
    <source>
        <dbReference type="ARBA" id="ARBA00009477"/>
    </source>
</evidence>
<dbReference type="Gene3D" id="2.40.50.100">
    <property type="match status" value="1"/>
</dbReference>
<organism evidence="5 6">
    <name type="scientific">Parabacteroides gordonii MS-1 = DSM 23371</name>
    <dbReference type="NCBI Taxonomy" id="1203610"/>
    <lineage>
        <taxon>Bacteria</taxon>
        <taxon>Pseudomonadati</taxon>
        <taxon>Bacteroidota</taxon>
        <taxon>Bacteroidia</taxon>
        <taxon>Bacteroidales</taxon>
        <taxon>Tannerellaceae</taxon>
        <taxon>Parabacteroides</taxon>
    </lineage>
</organism>
<dbReference type="GO" id="GO:1990281">
    <property type="term" value="C:efflux pump complex"/>
    <property type="evidence" value="ECO:0007669"/>
    <property type="project" value="TreeGrafter"/>
</dbReference>
<dbReference type="STRING" id="1203610.HMPREF1536_04542"/>
<evidence type="ECO:0000259" key="4">
    <source>
        <dbReference type="Pfam" id="PF25973"/>
    </source>
</evidence>
<sequence length="345" mass="37327">MRKIGMIAGAIIPLLGLVACGSKAASEKTADKSQDTAVIVSTARIAFDDGSEEKLYHAEVQYGRSFKFAPQADGIATRVMIRPGQKVSEGQALIAYPAQNHQLQVEQQQAIYKDMQGKLEKQQALLAKGFVARQTVEDLELEVKNKAKEIRILEEQYVVKAPFSGTITDVSVTQGDHVVVGTQLFILSETDKLSAEFFASMDEALRIKEGDDVALELGSLPELQGKVTQKSTIMDDTRKAYRIRAEFNNQQAVAAGGVTANVRMKLTGSSNSIRVPLTAVASVEGKDLIYKCIHGQATATPVRIVRIVGQQAVVEGSVEPGDEYVIVGVEKISDKSAIKSMTSNL</sequence>
<dbReference type="HOGENOM" id="CLU_803746_0_0_10"/>
<dbReference type="Gene3D" id="2.40.420.20">
    <property type="match status" value="1"/>
</dbReference>
<dbReference type="NCBIfam" id="TIGR01730">
    <property type="entry name" value="RND_mfp"/>
    <property type="match status" value="1"/>
</dbReference>
<feature type="domain" description="CzcB-like barrel-sandwich hybrid" evidence="4">
    <location>
        <begin position="68"/>
        <end position="188"/>
    </location>
</feature>
<comment type="similarity">
    <text evidence="1">Belongs to the membrane fusion protein (MFP) (TC 8.A.1) family.</text>
</comment>
<dbReference type="EMBL" id="AQHW01000025">
    <property type="protein sequence ID" value="KKB49478.1"/>
    <property type="molecule type" value="Genomic_DNA"/>
</dbReference>
<dbReference type="Pfam" id="PF25973">
    <property type="entry name" value="BSH_CzcB"/>
    <property type="match status" value="1"/>
</dbReference>
<comment type="caution">
    <text evidence="5">The sequence shown here is derived from an EMBL/GenBank/DDBJ whole genome shotgun (WGS) entry which is preliminary data.</text>
</comment>
<dbReference type="Gene3D" id="1.10.287.470">
    <property type="entry name" value="Helix hairpin bin"/>
    <property type="match status" value="1"/>
</dbReference>
<dbReference type="Gene3D" id="2.40.30.170">
    <property type="match status" value="1"/>
</dbReference>
<dbReference type="PANTHER" id="PTHR30469:SF15">
    <property type="entry name" value="HLYD FAMILY OF SECRETION PROTEINS"/>
    <property type="match status" value="1"/>
</dbReference>
<keyword evidence="6" id="KW-1185">Reference proteome</keyword>
<dbReference type="GO" id="GO:0015562">
    <property type="term" value="F:efflux transmembrane transporter activity"/>
    <property type="evidence" value="ECO:0007669"/>
    <property type="project" value="TreeGrafter"/>
</dbReference>
<dbReference type="RefSeq" id="WP_028728126.1">
    <property type="nucleotide sequence ID" value="NZ_AUAE01000027.1"/>
</dbReference>
<reference evidence="5 6" key="1">
    <citation type="submission" date="2013-04" db="EMBL/GenBank/DDBJ databases">
        <title>The Genome Sequence of Parabacteroides gordonii DSM 23371.</title>
        <authorList>
            <consortium name="The Broad Institute Genomics Platform"/>
            <person name="Earl A."/>
            <person name="Ward D."/>
            <person name="Feldgarden M."/>
            <person name="Gevers D."/>
            <person name="Martens E."/>
            <person name="Sakamoto M."/>
            <person name="Benno Y."/>
            <person name="Suzuki N."/>
            <person name="Matsunaga N."/>
            <person name="Koshihara K."/>
            <person name="Seki M."/>
            <person name="Komiya H."/>
            <person name="Walker B."/>
            <person name="Young S."/>
            <person name="Zeng Q."/>
            <person name="Gargeya S."/>
            <person name="Fitzgerald M."/>
            <person name="Haas B."/>
            <person name="Abouelleil A."/>
            <person name="Allen A.W."/>
            <person name="Alvarado L."/>
            <person name="Arachchi H.M."/>
            <person name="Berlin A.M."/>
            <person name="Chapman S.B."/>
            <person name="Gainer-Dewar J."/>
            <person name="Goldberg J."/>
            <person name="Griggs A."/>
            <person name="Gujja S."/>
            <person name="Hansen M."/>
            <person name="Howarth C."/>
            <person name="Imamovic A."/>
            <person name="Ireland A."/>
            <person name="Larimer J."/>
            <person name="McCowan C."/>
            <person name="Murphy C."/>
            <person name="Pearson M."/>
            <person name="Poon T.W."/>
            <person name="Priest M."/>
            <person name="Roberts A."/>
            <person name="Saif S."/>
            <person name="Shea T."/>
            <person name="Sisk P."/>
            <person name="Sykes S."/>
            <person name="Wortman J."/>
            <person name="Nusbaum C."/>
            <person name="Birren B."/>
        </authorList>
    </citation>
    <scope>NUCLEOTIDE SEQUENCE [LARGE SCALE GENOMIC DNA]</scope>
    <source>
        <strain evidence="5 6">MS-1</strain>
    </source>
</reference>
<gene>
    <name evidence="5" type="ORF">HMPREF1536_04542</name>
</gene>
<feature type="signal peptide" evidence="3">
    <location>
        <begin position="1"/>
        <end position="24"/>
    </location>
</feature>
<proteinExistence type="inferred from homology"/>
<protein>
    <submittedName>
        <fullName evidence="5">Efflux transporter, RND family, MFP subunit</fullName>
    </submittedName>
</protein>
<dbReference type="PROSITE" id="PS51257">
    <property type="entry name" value="PROKAR_LIPOPROTEIN"/>
    <property type="match status" value="1"/>
</dbReference>
<dbReference type="PATRIC" id="fig|1203610.3.peg.4630"/>
<dbReference type="SUPFAM" id="SSF111369">
    <property type="entry name" value="HlyD-like secretion proteins"/>
    <property type="match status" value="1"/>
</dbReference>
<evidence type="ECO:0000313" key="5">
    <source>
        <dbReference type="EMBL" id="KKB49478.1"/>
    </source>
</evidence>
<feature type="chain" id="PRO_5002488536" evidence="3">
    <location>
        <begin position="25"/>
        <end position="345"/>
    </location>
</feature>
<accession>A0A0F5IVB4</accession>
<evidence type="ECO:0000313" key="6">
    <source>
        <dbReference type="Proteomes" id="UP000033035"/>
    </source>
</evidence>
<dbReference type="InterPro" id="IPR006143">
    <property type="entry name" value="RND_pump_MFP"/>
</dbReference>
<evidence type="ECO:0000256" key="3">
    <source>
        <dbReference type="SAM" id="SignalP"/>
    </source>
</evidence>
<dbReference type="InterPro" id="IPR058647">
    <property type="entry name" value="BSH_CzcB-like"/>
</dbReference>
<name>A0A0F5IVB4_9BACT</name>
<keyword evidence="3" id="KW-0732">Signal</keyword>
<evidence type="ECO:0000256" key="2">
    <source>
        <dbReference type="SAM" id="Coils"/>
    </source>
</evidence>
<dbReference type="AlphaFoldDB" id="A0A0F5IVB4"/>